<name>A0AAD7CQV5_MYCRO</name>
<dbReference type="AlphaFoldDB" id="A0AAD7CQV5"/>
<organism evidence="2 3">
    <name type="scientific">Mycena rosella</name>
    <name type="common">Pink bonnet</name>
    <name type="synonym">Agaricus rosellus</name>
    <dbReference type="NCBI Taxonomy" id="1033263"/>
    <lineage>
        <taxon>Eukaryota</taxon>
        <taxon>Fungi</taxon>
        <taxon>Dikarya</taxon>
        <taxon>Basidiomycota</taxon>
        <taxon>Agaricomycotina</taxon>
        <taxon>Agaricomycetes</taxon>
        <taxon>Agaricomycetidae</taxon>
        <taxon>Agaricales</taxon>
        <taxon>Marasmiineae</taxon>
        <taxon>Mycenaceae</taxon>
        <taxon>Mycena</taxon>
    </lineage>
</organism>
<dbReference type="Proteomes" id="UP001221757">
    <property type="component" value="Unassembled WGS sequence"/>
</dbReference>
<comment type="caution">
    <text evidence="2">The sequence shown here is derived from an EMBL/GenBank/DDBJ whole genome shotgun (WGS) entry which is preliminary data.</text>
</comment>
<feature type="region of interest" description="Disordered" evidence="1">
    <location>
        <begin position="60"/>
        <end position="87"/>
    </location>
</feature>
<gene>
    <name evidence="2" type="ORF">B0H17DRAFT_1145534</name>
</gene>
<reference evidence="2" key="1">
    <citation type="submission" date="2023-03" db="EMBL/GenBank/DDBJ databases">
        <title>Massive genome expansion in bonnet fungi (Mycena s.s.) driven by repeated elements and novel gene families across ecological guilds.</title>
        <authorList>
            <consortium name="Lawrence Berkeley National Laboratory"/>
            <person name="Harder C.B."/>
            <person name="Miyauchi S."/>
            <person name="Viragh M."/>
            <person name="Kuo A."/>
            <person name="Thoen E."/>
            <person name="Andreopoulos B."/>
            <person name="Lu D."/>
            <person name="Skrede I."/>
            <person name="Drula E."/>
            <person name="Henrissat B."/>
            <person name="Morin E."/>
            <person name="Kohler A."/>
            <person name="Barry K."/>
            <person name="LaButti K."/>
            <person name="Morin E."/>
            <person name="Salamov A."/>
            <person name="Lipzen A."/>
            <person name="Mereny Z."/>
            <person name="Hegedus B."/>
            <person name="Baldrian P."/>
            <person name="Stursova M."/>
            <person name="Weitz H."/>
            <person name="Taylor A."/>
            <person name="Grigoriev I.V."/>
            <person name="Nagy L.G."/>
            <person name="Martin F."/>
            <person name="Kauserud H."/>
        </authorList>
    </citation>
    <scope>NUCLEOTIDE SEQUENCE</scope>
    <source>
        <strain evidence="2">CBHHK067</strain>
    </source>
</reference>
<feature type="compositionally biased region" description="Low complexity" evidence="1">
    <location>
        <begin position="250"/>
        <end position="262"/>
    </location>
</feature>
<proteinExistence type="predicted"/>
<accession>A0AAD7CQV5</accession>
<evidence type="ECO:0000313" key="3">
    <source>
        <dbReference type="Proteomes" id="UP001221757"/>
    </source>
</evidence>
<evidence type="ECO:0000313" key="2">
    <source>
        <dbReference type="EMBL" id="KAJ7658584.1"/>
    </source>
</evidence>
<sequence length="262" mass="28012">MAAWRNGIASDYDRLRLKGSSLGMVKFRVLLLTVRCDANISCTLILPRLQWPDSLSIRRAPQSGSIPRSPVAQRGIPDPDPDRRGDSVLEARSSSCAAVVGSRAYLICSNVGLGLGRNMPGIDIGTRVPGTDSVMLYVPGNAWGGWVAEWEVGGRDSAAGVWARRRPALERMHASQVPDTGIDKVLLEGEEGPGQRRGVKQGRGARRFEGRTLGRTGPVGARGTSTSPRKEQARVDAGLCGAGWMDHASGRASSRSAESARE</sequence>
<protein>
    <submittedName>
        <fullName evidence="2">Uncharacterized protein</fullName>
    </submittedName>
</protein>
<keyword evidence="3" id="KW-1185">Reference proteome</keyword>
<evidence type="ECO:0000256" key="1">
    <source>
        <dbReference type="SAM" id="MobiDB-lite"/>
    </source>
</evidence>
<feature type="region of interest" description="Disordered" evidence="1">
    <location>
        <begin position="190"/>
        <end position="262"/>
    </location>
</feature>
<dbReference type="EMBL" id="JARKIE010000277">
    <property type="protein sequence ID" value="KAJ7658584.1"/>
    <property type="molecule type" value="Genomic_DNA"/>
</dbReference>